<dbReference type="SUPFAM" id="SSF50729">
    <property type="entry name" value="PH domain-like"/>
    <property type="match status" value="2"/>
</dbReference>
<dbReference type="SMART" id="SM01175">
    <property type="entry name" value="DUF4206"/>
    <property type="match status" value="1"/>
</dbReference>
<accession>A0A7K7VHK0</accession>
<keyword evidence="4" id="KW-0862">Zinc</keyword>
<dbReference type="SMART" id="SM00233">
    <property type="entry name" value="PH"/>
    <property type="match status" value="2"/>
</dbReference>
<dbReference type="EMBL" id="VZSX01000144">
    <property type="protein sequence ID" value="NXA40747.1"/>
    <property type="molecule type" value="Genomic_DNA"/>
</dbReference>
<dbReference type="Pfam" id="PF13901">
    <property type="entry name" value="RH_dom"/>
    <property type="match status" value="1"/>
</dbReference>
<evidence type="ECO:0000313" key="7">
    <source>
        <dbReference type="Proteomes" id="UP000533954"/>
    </source>
</evidence>
<dbReference type="InterPro" id="IPR011993">
    <property type="entry name" value="PH-like_dom_sf"/>
</dbReference>
<feature type="non-terminal residue" evidence="6">
    <location>
        <position position="763"/>
    </location>
</feature>
<dbReference type="PANTHER" id="PTHR12326">
    <property type="entry name" value="PLECKSTRIN HOMOLOGY DOMAIN CONTAINING PROTEIN"/>
    <property type="match status" value="1"/>
</dbReference>
<proteinExistence type="predicted"/>
<dbReference type="Pfam" id="PF00169">
    <property type="entry name" value="PH"/>
    <property type="match status" value="1"/>
</dbReference>
<dbReference type="GO" id="GO:0008270">
    <property type="term" value="F:zinc ion binding"/>
    <property type="evidence" value="ECO:0007669"/>
    <property type="project" value="UniProtKB-KW"/>
</dbReference>
<sequence>MEALEVDDISPALEVTEDFFNSFDAKLDKIVQPSEVFGVQAVPELVGHEVFDEITESRNLRNVASLAKAGLLWDGCKNGLLESKAPAAFPGREQRAARRGRAADPAAWLPEGDPAAFNILGLCQRRRDRPRSVNDILAQSDEAAAFKPGHGRSRSDVSRVDWGVLLAGAALQPLPPPPPLPHHNCALLSYLALAEGKDLQGNTEHAPPFPNILKKGYVEIRRDADSSWQSCYAELCPHELHVHCLDSSGNGAPAGAGAYALARMRRVAVTGSAEGQLVDAVLSDGSRLQLRAASSWEALDWGQKLWEAARASVPAFGRPRETLENVPKADDNRELPRTNGLLEKPVELLLSMNLTENTKDYQNILKSGTLYRLTVQNNWKAFTFVLNRSYLLAFQPGRLDEDPLLSYNIDVCLAVQTDPQDGCDSCFQVVFPQDVLRLRAETRHRAREWMEALRAAAGAARSLGQDLQVTLRSKPADRPFQKDLRKSKRQSVTTSFLSILTTLSLERGLTVQSFKCAGCQRSIGLSHGKAKVCGYSGWYYCSTCHVDDTFLIPARLVHNWDTSKHKVSKQAKEFLEYVYEEPLIDIQQENPMLYQHAEPLATVVRLRQQLKSLRAYLFSCRAAVAEDLRRRIFPREYLLQQIHLYSLADLQQVIEGKLAPFLGKVIKFASSHVYSCSLCSQKGFICEICNNGEILYPFEDISTSRCESCGAVFHAECKVKAVPCPRCVRKELQKKQKSFWRRLNMDESFEEPYSMFELSYPNT</sequence>
<name>A0A7K7VHK0_EUDEL</name>
<evidence type="ECO:0000256" key="1">
    <source>
        <dbReference type="ARBA" id="ARBA00022723"/>
    </source>
</evidence>
<feature type="non-terminal residue" evidence="6">
    <location>
        <position position="1"/>
    </location>
</feature>
<dbReference type="Proteomes" id="UP000533954">
    <property type="component" value="Unassembled WGS sequence"/>
</dbReference>
<dbReference type="PROSITE" id="PS50003">
    <property type="entry name" value="PH_DOMAIN"/>
    <property type="match status" value="1"/>
</dbReference>
<dbReference type="Gene3D" id="2.30.29.30">
    <property type="entry name" value="Pleckstrin-homology domain (PH domain)/Phosphotyrosine-binding domain (PTB)"/>
    <property type="match status" value="1"/>
</dbReference>
<dbReference type="InterPro" id="IPR001849">
    <property type="entry name" value="PH_domain"/>
</dbReference>
<reference evidence="6 7" key="1">
    <citation type="submission" date="2019-09" db="EMBL/GenBank/DDBJ databases">
        <title>Bird 10,000 Genomes (B10K) Project - Family phase.</title>
        <authorList>
            <person name="Zhang G."/>
        </authorList>
    </citation>
    <scope>NUCLEOTIDE SEQUENCE [LARGE SCALE GENOMIC DNA]</scope>
    <source>
        <strain evidence="6">B10K-LSUMZ-16893</strain>
    </source>
</reference>
<comment type="caution">
    <text evidence="6">The sequence shown here is derived from an EMBL/GenBank/DDBJ whole genome shotgun (WGS) entry which is preliminary data.</text>
</comment>
<keyword evidence="3" id="KW-0863">Zinc-finger</keyword>
<evidence type="ECO:0000313" key="6">
    <source>
        <dbReference type="EMBL" id="NXA40747.1"/>
    </source>
</evidence>
<dbReference type="PANTHER" id="PTHR12326:SF10">
    <property type="entry name" value="PLECKSTRIN HOMOLOGY DOMAIN-CONTAINING FAMILY M MEMBER 3"/>
    <property type="match status" value="1"/>
</dbReference>
<keyword evidence="2" id="KW-0677">Repeat</keyword>
<evidence type="ECO:0000256" key="3">
    <source>
        <dbReference type="ARBA" id="ARBA00022771"/>
    </source>
</evidence>
<evidence type="ECO:0000256" key="2">
    <source>
        <dbReference type="ARBA" id="ARBA00022737"/>
    </source>
</evidence>
<evidence type="ECO:0000259" key="5">
    <source>
        <dbReference type="PROSITE" id="PS50003"/>
    </source>
</evidence>
<dbReference type="AlphaFoldDB" id="A0A7K7VHK0"/>
<organism evidence="6 7">
    <name type="scientific">Eudromia elegans</name>
    <name type="common">Elegant crested-tinamou</name>
    <dbReference type="NCBI Taxonomy" id="8805"/>
    <lineage>
        <taxon>Eukaryota</taxon>
        <taxon>Metazoa</taxon>
        <taxon>Chordata</taxon>
        <taxon>Craniata</taxon>
        <taxon>Vertebrata</taxon>
        <taxon>Euteleostomi</taxon>
        <taxon>Archelosauria</taxon>
        <taxon>Archosauria</taxon>
        <taxon>Dinosauria</taxon>
        <taxon>Saurischia</taxon>
        <taxon>Theropoda</taxon>
        <taxon>Coelurosauria</taxon>
        <taxon>Aves</taxon>
        <taxon>Palaeognathae</taxon>
        <taxon>Tinamiformes</taxon>
        <taxon>Tinamidae</taxon>
        <taxon>Eudromia</taxon>
    </lineage>
</organism>
<keyword evidence="1" id="KW-0479">Metal-binding</keyword>
<dbReference type="InterPro" id="IPR051366">
    <property type="entry name" value="DEF8"/>
</dbReference>
<keyword evidence="7" id="KW-1185">Reference proteome</keyword>
<dbReference type="OrthoDB" id="62364at2759"/>
<feature type="domain" description="PH" evidence="5">
    <location>
        <begin position="363"/>
        <end position="458"/>
    </location>
</feature>
<gene>
    <name evidence="6" type="primary">Plekhm3</name>
    <name evidence="6" type="ORF">EUDELE_R12476</name>
</gene>
<protein>
    <submittedName>
        <fullName evidence="6">PKHM3 protein</fullName>
    </submittedName>
</protein>
<dbReference type="FunFam" id="2.30.29.30:FF:000257">
    <property type="entry name" value="Pleckstrin homology domain-containing family M member 3"/>
    <property type="match status" value="1"/>
</dbReference>
<evidence type="ECO:0000256" key="4">
    <source>
        <dbReference type="ARBA" id="ARBA00022833"/>
    </source>
</evidence>
<dbReference type="InterPro" id="IPR025258">
    <property type="entry name" value="RH_dom"/>
</dbReference>